<feature type="transmembrane region" description="Helical" evidence="1">
    <location>
        <begin position="12"/>
        <end position="30"/>
    </location>
</feature>
<sequence length="331" mass="38342">MPSLNKNSYSAIPFVIFGIILITALFLKYFEPRLPEVLQKWAEHMSIALIVAVIIGLTYEYTSHLFREEILKNLLHESQEQVYQALKAYSVLTPDEVFHLLKEIASQINQTPTLFYPARPEGNEYTFTESLEFFDTLVKMRPKETVKILGTWIEPKSHKNLKYLASDFIGKYQLSEIAEELRRQAEPILHAGDLTDDNRGWVLNYIWAYSRCEKPIYKLLGEIMRATTDHEIEKWILFLPVQMPSLEFANMINTYLEREAPIAEDNLLLVIQAVASLHRAQVADGIAMLKKFPDRFGPHNQEDVERIWRNYALVPEELKSIFLPADTPSNP</sequence>
<keyword evidence="1" id="KW-0812">Transmembrane</keyword>
<name>H8GRE6_METAL</name>
<evidence type="ECO:0000313" key="2">
    <source>
        <dbReference type="EMBL" id="EIC31125.1"/>
    </source>
</evidence>
<feature type="transmembrane region" description="Helical" evidence="1">
    <location>
        <begin position="42"/>
        <end position="59"/>
    </location>
</feature>
<evidence type="ECO:0000313" key="3">
    <source>
        <dbReference type="Proteomes" id="UP000005090"/>
    </source>
</evidence>
<dbReference type="HOGENOM" id="CLU_838889_0_0_6"/>
<keyword evidence="1" id="KW-1133">Transmembrane helix</keyword>
<evidence type="ECO:0000256" key="1">
    <source>
        <dbReference type="SAM" id="Phobius"/>
    </source>
</evidence>
<keyword evidence="3" id="KW-1185">Reference proteome</keyword>
<dbReference type="EMBL" id="CM001475">
    <property type="protein sequence ID" value="EIC31125.1"/>
    <property type="molecule type" value="Genomic_DNA"/>
</dbReference>
<dbReference type="Proteomes" id="UP000005090">
    <property type="component" value="Chromosome"/>
</dbReference>
<reference evidence="2 3" key="1">
    <citation type="journal article" date="2013" name="Genome Announc.">
        <title>Genome Sequence of the Obligate Gammaproteobacterial Methanotroph Methylomicrobium album Strain BG8.</title>
        <authorList>
            <person name="Kits K.D."/>
            <person name="Kalyuzhnaya M.G."/>
            <person name="Klotz M.G."/>
            <person name="Jetten M.S."/>
            <person name="Op den Camp H.J."/>
            <person name="Vuilleumier S."/>
            <person name="Bringel F."/>
            <person name="Dispirito A.A."/>
            <person name="Murrell J.C."/>
            <person name="Bruce D."/>
            <person name="Cheng J.F."/>
            <person name="Copeland A."/>
            <person name="Goodwin L."/>
            <person name="Hauser L."/>
            <person name="Lajus A."/>
            <person name="Land M.L."/>
            <person name="Lapidus A."/>
            <person name="Lucas S."/>
            <person name="Medigue C."/>
            <person name="Pitluck S."/>
            <person name="Woyke T."/>
            <person name="Zeytun A."/>
            <person name="Stein L.Y."/>
        </authorList>
    </citation>
    <scope>NUCLEOTIDE SEQUENCE [LARGE SCALE GENOMIC DNA]</scope>
    <source>
        <strain evidence="2 3">BG8</strain>
    </source>
</reference>
<keyword evidence="1" id="KW-0472">Membrane</keyword>
<protein>
    <submittedName>
        <fullName evidence="2">Uncharacterized protein</fullName>
    </submittedName>
</protein>
<accession>H8GRE6</accession>
<dbReference type="AlphaFoldDB" id="H8GRE6"/>
<proteinExistence type="predicted"/>
<dbReference type="RefSeq" id="WP_005374239.1">
    <property type="nucleotide sequence ID" value="NZ_CM001475.1"/>
</dbReference>
<gene>
    <name evidence="2" type="ORF">Metal_3476</name>
</gene>
<organism evidence="2 3">
    <name type="scientific">Methylomicrobium album BG8</name>
    <dbReference type="NCBI Taxonomy" id="686340"/>
    <lineage>
        <taxon>Bacteria</taxon>
        <taxon>Pseudomonadati</taxon>
        <taxon>Pseudomonadota</taxon>
        <taxon>Gammaproteobacteria</taxon>
        <taxon>Methylococcales</taxon>
        <taxon>Methylococcaceae</taxon>
        <taxon>Methylomicrobium</taxon>
    </lineage>
</organism>